<dbReference type="PANTHER" id="PTHR11138">
    <property type="entry name" value="METHIONYL-TRNA FORMYLTRANSFERASE"/>
    <property type="match status" value="1"/>
</dbReference>
<comment type="catalytic activity">
    <reaction evidence="5">
        <text>L-methionyl-tRNA(fMet) + (6R)-10-formyltetrahydrofolate = N-formyl-L-methionyl-tRNA(fMet) + (6S)-5,6,7,8-tetrahydrofolate + H(+)</text>
        <dbReference type="Rhea" id="RHEA:24380"/>
        <dbReference type="Rhea" id="RHEA-COMP:9952"/>
        <dbReference type="Rhea" id="RHEA-COMP:9953"/>
        <dbReference type="ChEBI" id="CHEBI:15378"/>
        <dbReference type="ChEBI" id="CHEBI:57453"/>
        <dbReference type="ChEBI" id="CHEBI:78530"/>
        <dbReference type="ChEBI" id="CHEBI:78844"/>
        <dbReference type="ChEBI" id="CHEBI:195366"/>
        <dbReference type="EC" id="2.1.2.9"/>
    </reaction>
</comment>
<dbReference type="InterPro" id="IPR002376">
    <property type="entry name" value="Formyl_transf_N"/>
</dbReference>
<evidence type="ECO:0000256" key="5">
    <source>
        <dbReference type="HAMAP-Rule" id="MF_00182"/>
    </source>
</evidence>
<feature type="domain" description="Formyl transferase C-terminal" evidence="7">
    <location>
        <begin position="198"/>
        <end position="297"/>
    </location>
</feature>
<dbReference type="Pfam" id="PF02911">
    <property type="entry name" value="Formyl_trans_C"/>
    <property type="match status" value="1"/>
</dbReference>
<dbReference type="PANTHER" id="PTHR11138:SF5">
    <property type="entry name" value="METHIONYL-TRNA FORMYLTRANSFERASE, MITOCHONDRIAL"/>
    <property type="match status" value="1"/>
</dbReference>
<evidence type="ECO:0000256" key="3">
    <source>
        <dbReference type="ARBA" id="ARBA00022679"/>
    </source>
</evidence>
<dbReference type="InterPro" id="IPR011034">
    <property type="entry name" value="Formyl_transferase-like_C_sf"/>
</dbReference>
<evidence type="ECO:0000313" key="9">
    <source>
        <dbReference type="Proteomes" id="UP000245533"/>
    </source>
</evidence>
<dbReference type="CDD" id="cd08646">
    <property type="entry name" value="FMT_core_Met-tRNA-FMT_N"/>
    <property type="match status" value="1"/>
</dbReference>
<feature type="domain" description="Formyl transferase N-terminal" evidence="6">
    <location>
        <begin position="2"/>
        <end position="173"/>
    </location>
</feature>
<dbReference type="GO" id="GO:0005829">
    <property type="term" value="C:cytosol"/>
    <property type="evidence" value="ECO:0007669"/>
    <property type="project" value="TreeGrafter"/>
</dbReference>
<dbReference type="Pfam" id="PF00551">
    <property type="entry name" value="Formyl_trans_N"/>
    <property type="match status" value="1"/>
</dbReference>
<keyword evidence="3 5" id="KW-0808">Transferase</keyword>
<dbReference type="OrthoDB" id="9802815at2"/>
<dbReference type="GO" id="GO:0004479">
    <property type="term" value="F:methionyl-tRNA formyltransferase activity"/>
    <property type="evidence" value="ECO:0007669"/>
    <property type="project" value="UniProtKB-UniRule"/>
</dbReference>
<dbReference type="InterPro" id="IPR041711">
    <property type="entry name" value="Met-tRNA-FMT_N"/>
</dbReference>
<dbReference type="InterPro" id="IPR005793">
    <property type="entry name" value="Formyl_trans_C"/>
</dbReference>
<evidence type="ECO:0000256" key="2">
    <source>
        <dbReference type="ARBA" id="ARBA00012261"/>
    </source>
</evidence>
<sequence length="304" mass="33313">MGSPDFAVPSLDALYHSHHRILAVASNPDKRRGRRSRPEPTDVKKRALELGLPVIDVEDVKSDTFETRLRELAPDLLVVVAFRILPAHILAVPRLGSVNLHASLLPKYRGAAPIHHAIMQGEQETGCTVFFLDEKVDTGEIIGQAKTDIGPDETTGEVYNRLKHLGAELLLETVQEIADDTAKPVKQNHSAATPAPKLFSENTRIDFSEKSTDIHNFIRGLNPFPVAWCKYGDQKMNIYLSRPAGSEVPESLKLSPGELAAHDSRLFAGCGDGVLELLVVQLPGTKKMTGTEFVNGYGLDKKLS</sequence>
<keyword evidence="9" id="KW-1185">Reference proteome</keyword>
<dbReference type="AlphaFoldDB" id="A0A316TMW0"/>
<dbReference type="InterPro" id="IPR044135">
    <property type="entry name" value="Met-tRNA-FMT_C"/>
</dbReference>
<evidence type="ECO:0000259" key="7">
    <source>
        <dbReference type="Pfam" id="PF02911"/>
    </source>
</evidence>
<dbReference type="EC" id="2.1.2.9" evidence="2 5"/>
<comment type="caution">
    <text evidence="8">The sequence shown here is derived from an EMBL/GenBank/DDBJ whole genome shotgun (WGS) entry which is preliminary data.</text>
</comment>
<evidence type="ECO:0000259" key="6">
    <source>
        <dbReference type="Pfam" id="PF00551"/>
    </source>
</evidence>
<protein>
    <recommendedName>
        <fullName evidence="2 5">Methionyl-tRNA formyltransferase</fullName>
        <ecNumber evidence="2 5">2.1.2.9</ecNumber>
    </recommendedName>
</protein>
<evidence type="ECO:0000256" key="1">
    <source>
        <dbReference type="ARBA" id="ARBA00010699"/>
    </source>
</evidence>
<dbReference type="Proteomes" id="UP000245533">
    <property type="component" value="Unassembled WGS sequence"/>
</dbReference>
<comment type="function">
    <text evidence="5">Attaches a formyl group to the free amino group of methionyl-tRNA(fMet). The formyl group appears to play a dual role in the initiator identity of N-formylmethionyl-tRNA by promoting its recognition by IF2 and preventing the misappropriation of this tRNA by the elongation apparatus.</text>
</comment>
<feature type="binding site" evidence="5">
    <location>
        <begin position="103"/>
        <end position="106"/>
    </location>
    <ligand>
        <name>(6S)-5,6,7,8-tetrahydrofolate</name>
        <dbReference type="ChEBI" id="CHEBI:57453"/>
    </ligand>
</feature>
<dbReference type="Gene3D" id="3.40.50.12230">
    <property type="match status" value="1"/>
</dbReference>
<dbReference type="SUPFAM" id="SSF53328">
    <property type="entry name" value="Formyltransferase"/>
    <property type="match status" value="1"/>
</dbReference>
<dbReference type="InterPro" id="IPR005794">
    <property type="entry name" value="Fmt"/>
</dbReference>
<dbReference type="CDD" id="cd08704">
    <property type="entry name" value="Met_tRNA_FMT_C"/>
    <property type="match status" value="1"/>
</dbReference>
<keyword evidence="4 5" id="KW-0648">Protein biosynthesis</keyword>
<gene>
    <name evidence="5" type="primary">fmt</name>
    <name evidence="8" type="ORF">DDZ15_13930</name>
</gene>
<dbReference type="SUPFAM" id="SSF50486">
    <property type="entry name" value="FMT C-terminal domain-like"/>
    <property type="match status" value="1"/>
</dbReference>
<dbReference type="InterPro" id="IPR036477">
    <property type="entry name" value="Formyl_transf_N_sf"/>
</dbReference>
<organism evidence="8 9">
    <name type="scientific">Rhodohalobacter mucosus</name>
    <dbReference type="NCBI Taxonomy" id="2079485"/>
    <lineage>
        <taxon>Bacteria</taxon>
        <taxon>Pseudomonadati</taxon>
        <taxon>Balneolota</taxon>
        <taxon>Balneolia</taxon>
        <taxon>Balneolales</taxon>
        <taxon>Balneolaceae</taxon>
        <taxon>Rhodohalobacter</taxon>
    </lineage>
</organism>
<evidence type="ECO:0000256" key="4">
    <source>
        <dbReference type="ARBA" id="ARBA00022917"/>
    </source>
</evidence>
<proteinExistence type="inferred from homology"/>
<evidence type="ECO:0000313" key="8">
    <source>
        <dbReference type="EMBL" id="PWN05760.1"/>
    </source>
</evidence>
<comment type="similarity">
    <text evidence="1 5">Belongs to the Fmt family.</text>
</comment>
<accession>A0A316TMW0</accession>
<dbReference type="EMBL" id="QGGB01000009">
    <property type="protein sequence ID" value="PWN05760.1"/>
    <property type="molecule type" value="Genomic_DNA"/>
</dbReference>
<reference evidence="8 9" key="1">
    <citation type="submission" date="2018-05" db="EMBL/GenBank/DDBJ databases">
        <title>Rhodohalobacter halophilus gen. nov., sp. nov., a moderately halophilic member of the family Balneolaceae.</title>
        <authorList>
            <person name="Liu Z.-W."/>
        </authorList>
    </citation>
    <scope>NUCLEOTIDE SEQUENCE [LARGE SCALE GENOMIC DNA]</scope>
    <source>
        <strain evidence="8 9">8A47</strain>
    </source>
</reference>
<name>A0A316TMW0_9BACT</name>
<dbReference type="HAMAP" id="MF_00182">
    <property type="entry name" value="Formyl_trans"/>
    <property type="match status" value="1"/>
</dbReference>
<dbReference type="NCBIfam" id="TIGR00460">
    <property type="entry name" value="fmt"/>
    <property type="match status" value="1"/>
</dbReference>